<dbReference type="RefSeq" id="WP_146807599.1">
    <property type="nucleotide sequence ID" value="NZ_BJUA01000020.1"/>
</dbReference>
<feature type="region of interest" description="Disordered" evidence="1">
    <location>
        <begin position="302"/>
        <end position="365"/>
    </location>
</feature>
<protein>
    <submittedName>
        <fullName evidence="4">Uncharacterized protein</fullName>
    </submittedName>
</protein>
<dbReference type="InterPro" id="IPR049082">
    <property type="entry name" value="T7SS_signal"/>
</dbReference>
<gene>
    <name evidence="4" type="ORF">CPE01_29660</name>
</gene>
<dbReference type="InterPro" id="IPR028948">
    <property type="entry name" value="Ntox28"/>
</dbReference>
<dbReference type="Pfam" id="PF21725">
    <property type="entry name" value="T7SS_signal"/>
    <property type="match status" value="1"/>
</dbReference>
<feature type="region of interest" description="Disordered" evidence="1">
    <location>
        <begin position="116"/>
        <end position="145"/>
    </location>
</feature>
<evidence type="ECO:0000259" key="3">
    <source>
        <dbReference type="Pfam" id="PF21725"/>
    </source>
</evidence>
<evidence type="ECO:0000259" key="2">
    <source>
        <dbReference type="Pfam" id="PF15605"/>
    </source>
</evidence>
<evidence type="ECO:0000313" key="4">
    <source>
        <dbReference type="EMBL" id="GEK19233.1"/>
    </source>
</evidence>
<evidence type="ECO:0000256" key="1">
    <source>
        <dbReference type="SAM" id="MobiDB-lite"/>
    </source>
</evidence>
<reference evidence="4 5" key="1">
    <citation type="submission" date="2019-07" db="EMBL/GenBank/DDBJ databases">
        <title>Whole genome shotgun sequence of Cellulomonas persica NBRC 101101.</title>
        <authorList>
            <person name="Hosoyama A."/>
            <person name="Uohara A."/>
            <person name="Ohji S."/>
            <person name="Ichikawa N."/>
        </authorList>
    </citation>
    <scope>NUCLEOTIDE SEQUENCE [LARGE SCALE GENOMIC DNA]</scope>
    <source>
        <strain evidence="4 5">NBRC 101101</strain>
    </source>
</reference>
<feature type="compositionally biased region" description="Basic and acidic residues" evidence="1">
    <location>
        <begin position="326"/>
        <end position="365"/>
    </location>
</feature>
<feature type="domain" description="Putative T7SS secretion signal" evidence="3">
    <location>
        <begin position="3"/>
        <end position="191"/>
    </location>
</feature>
<proteinExistence type="predicted"/>
<dbReference type="OrthoDB" id="3748032at2"/>
<keyword evidence="5" id="KW-1185">Reference proteome</keyword>
<accession>A0A510UX12</accession>
<sequence>MTELGQTTDARALVPGDPSALADLVWKLRAYGESLDTAGQGLRRIDTEAGWSGEAADAFHERYRAQPKRWLDAADAFSDAAGAVDTYASTLQWAQGRASEAIDLWARGEQQTVDARAAHDAQVRDHDARRRAAEQSGGPVPPPVPAFQDTGEATRQAARDLLADSRAQVRSAGDTAERVVARARDGAPEEPSFWDEVGDAIGDAAEWVGNGLQDVGIAVVNGLASFGNAMVHHPGDAALLLGGLLLMGVSGVGEGGGLALDATGVGAIVGVPLNVVAAAGIVAGAGMAAAGAGSLAQHAAGDSRVEVLEQRASQPSSPGSQGRSGTKTDRMKEHLTDRDLDAARRELNGEVVARKPDGRPWDHVGEVRDAQRGLINRIEQLKRQLGDSRLSDQARQAAQDELSEASRLLDYSRQFVPPQ</sequence>
<evidence type="ECO:0000313" key="5">
    <source>
        <dbReference type="Proteomes" id="UP000321386"/>
    </source>
</evidence>
<comment type="caution">
    <text evidence="4">The sequence shown here is derived from an EMBL/GenBank/DDBJ whole genome shotgun (WGS) entry which is preliminary data.</text>
</comment>
<organism evidence="4 5">
    <name type="scientific">Cellulomonas persica</name>
    <dbReference type="NCBI Taxonomy" id="76861"/>
    <lineage>
        <taxon>Bacteria</taxon>
        <taxon>Bacillati</taxon>
        <taxon>Actinomycetota</taxon>
        <taxon>Actinomycetes</taxon>
        <taxon>Micrococcales</taxon>
        <taxon>Cellulomonadaceae</taxon>
        <taxon>Cellulomonas</taxon>
    </lineage>
</organism>
<feature type="compositionally biased region" description="Low complexity" evidence="1">
    <location>
        <begin position="310"/>
        <end position="325"/>
    </location>
</feature>
<feature type="domain" description="Bacterial toxin 28" evidence="2">
    <location>
        <begin position="329"/>
        <end position="417"/>
    </location>
</feature>
<dbReference type="Pfam" id="PF15605">
    <property type="entry name" value="Ntox28"/>
    <property type="match status" value="1"/>
</dbReference>
<feature type="compositionally biased region" description="Basic and acidic residues" evidence="1">
    <location>
        <begin position="116"/>
        <end position="133"/>
    </location>
</feature>
<dbReference type="EMBL" id="BJUA01000020">
    <property type="protein sequence ID" value="GEK19233.1"/>
    <property type="molecule type" value="Genomic_DNA"/>
</dbReference>
<name>A0A510UX12_9CELL</name>
<dbReference type="Proteomes" id="UP000321386">
    <property type="component" value="Unassembled WGS sequence"/>
</dbReference>
<dbReference type="AlphaFoldDB" id="A0A510UX12"/>